<dbReference type="RefSeq" id="WP_382166864.1">
    <property type="nucleotide sequence ID" value="NZ_JBHTBR010000004.1"/>
</dbReference>
<feature type="binding site" evidence="12">
    <location>
        <position position="243"/>
    </location>
    <ligand>
        <name>Zn(2+)</name>
        <dbReference type="ChEBI" id="CHEBI:29105"/>
    </ligand>
</feature>
<evidence type="ECO:0000256" key="1">
    <source>
        <dbReference type="ARBA" id="ARBA00004496"/>
    </source>
</evidence>
<evidence type="ECO:0000313" key="14">
    <source>
        <dbReference type="EMBL" id="MFC7291626.1"/>
    </source>
</evidence>
<dbReference type="Pfam" id="PF23493">
    <property type="entry name" value="CysS_C"/>
    <property type="match status" value="1"/>
</dbReference>
<evidence type="ECO:0000256" key="2">
    <source>
        <dbReference type="ARBA" id="ARBA00005594"/>
    </source>
</evidence>
<evidence type="ECO:0000256" key="4">
    <source>
        <dbReference type="ARBA" id="ARBA00022490"/>
    </source>
</evidence>
<keyword evidence="6 12" id="KW-0479">Metal-binding</keyword>
<dbReference type="CDD" id="cd00672">
    <property type="entry name" value="CysRS_core"/>
    <property type="match status" value="1"/>
</dbReference>
<evidence type="ECO:0000256" key="8">
    <source>
        <dbReference type="ARBA" id="ARBA00022833"/>
    </source>
</evidence>
<keyword evidence="15" id="KW-1185">Reference proteome</keyword>
<dbReference type="InterPro" id="IPR056411">
    <property type="entry name" value="CysS_C"/>
</dbReference>
<name>A0ABW2ILA5_9PROT</name>
<evidence type="ECO:0000313" key="15">
    <source>
        <dbReference type="Proteomes" id="UP001596492"/>
    </source>
</evidence>
<dbReference type="PANTHER" id="PTHR10890">
    <property type="entry name" value="CYSTEINYL-TRNA SYNTHETASE"/>
    <property type="match status" value="1"/>
</dbReference>
<evidence type="ECO:0000256" key="7">
    <source>
        <dbReference type="ARBA" id="ARBA00022741"/>
    </source>
</evidence>
<evidence type="ECO:0000256" key="6">
    <source>
        <dbReference type="ARBA" id="ARBA00022723"/>
    </source>
</evidence>
<feature type="binding site" evidence="12">
    <location>
        <position position="274"/>
    </location>
    <ligand>
        <name>ATP</name>
        <dbReference type="ChEBI" id="CHEBI:30616"/>
    </ligand>
</feature>
<feature type="binding site" evidence="12">
    <location>
        <position position="239"/>
    </location>
    <ligand>
        <name>Zn(2+)</name>
        <dbReference type="ChEBI" id="CHEBI:29105"/>
    </ligand>
</feature>
<evidence type="ECO:0000256" key="3">
    <source>
        <dbReference type="ARBA" id="ARBA00011245"/>
    </source>
</evidence>
<keyword evidence="5 12" id="KW-0436">Ligase</keyword>
<dbReference type="EMBL" id="JBHTBR010000004">
    <property type="protein sequence ID" value="MFC7291626.1"/>
    <property type="molecule type" value="Genomic_DNA"/>
</dbReference>
<evidence type="ECO:0000256" key="10">
    <source>
        <dbReference type="ARBA" id="ARBA00022917"/>
    </source>
</evidence>
<gene>
    <name evidence="12 14" type="primary">cysS</name>
    <name evidence="14" type="ORF">ACFQS8_08365</name>
</gene>
<dbReference type="HAMAP" id="MF_00041">
    <property type="entry name" value="Cys_tRNA_synth"/>
    <property type="match status" value="1"/>
</dbReference>
<keyword evidence="4 12" id="KW-0963">Cytoplasm</keyword>
<comment type="subunit">
    <text evidence="3 12">Monomer.</text>
</comment>
<feature type="short sequence motif" description="'KMSKS' region" evidence="12">
    <location>
        <begin position="271"/>
        <end position="275"/>
    </location>
</feature>
<comment type="catalytic activity">
    <reaction evidence="12">
        <text>tRNA(Cys) + L-cysteine + ATP = L-cysteinyl-tRNA(Cys) + AMP + diphosphate</text>
        <dbReference type="Rhea" id="RHEA:17773"/>
        <dbReference type="Rhea" id="RHEA-COMP:9661"/>
        <dbReference type="Rhea" id="RHEA-COMP:9679"/>
        <dbReference type="ChEBI" id="CHEBI:30616"/>
        <dbReference type="ChEBI" id="CHEBI:33019"/>
        <dbReference type="ChEBI" id="CHEBI:35235"/>
        <dbReference type="ChEBI" id="CHEBI:78442"/>
        <dbReference type="ChEBI" id="CHEBI:78517"/>
        <dbReference type="ChEBI" id="CHEBI:456215"/>
        <dbReference type="EC" id="6.1.1.16"/>
    </reaction>
</comment>
<keyword evidence="9 12" id="KW-0067">ATP-binding</keyword>
<feature type="short sequence motif" description="'HIGH' region" evidence="12">
    <location>
        <begin position="31"/>
        <end position="41"/>
    </location>
</feature>
<dbReference type="Gene3D" id="3.40.50.620">
    <property type="entry name" value="HUPs"/>
    <property type="match status" value="1"/>
</dbReference>
<dbReference type="InterPro" id="IPR015273">
    <property type="entry name" value="Cys-tRNA-synt_Ia_DALR"/>
</dbReference>
<keyword evidence="7 12" id="KW-0547">Nucleotide-binding</keyword>
<dbReference type="InterPro" id="IPR024909">
    <property type="entry name" value="Cys-tRNA/MSH_ligase"/>
</dbReference>
<evidence type="ECO:0000256" key="5">
    <source>
        <dbReference type="ARBA" id="ARBA00022598"/>
    </source>
</evidence>
<dbReference type="InterPro" id="IPR009080">
    <property type="entry name" value="tRNAsynth_Ia_anticodon-bd"/>
</dbReference>
<comment type="caution">
    <text evidence="14">The sequence shown here is derived from an EMBL/GenBank/DDBJ whole genome shotgun (WGS) entry which is preliminary data.</text>
</comment>
<evidence type="ECO:0000256" key="11">
    <source>
        <dbReference type="ARBA" id="ARBA00023146"/>
    </source>
</evidence>
<dbReference type="NCBIfam" id="TIGR00435">
    <property type="entry name" value="cysS"/>
    <property type="match status" value="1"/>
</dbReference>
<feature type="binding site" evidence="12">
    <location>
        <position position="29"/>
    </location>
    <ligand>
        <name>Zn(2+)</name>
        <dbReference type="ChEBI" id="CHEBI:29105"/>
    </ligand>
</feature>
<keyword evidence="11 12" id="KW-0030">Aminoacyl-tRNA synthetase</keyword>
<dbReference type="PRINTS" id="PR00983">
    <property type="entry name" value="TRNASYNTHCYS"/>
</dbReference>
<keyword evidence="10 12" id="KW-0648">Protein biosynthesis</keyword>
<evidence type="ECO:0000256" key="9">
    <source>
        <dbReference type="ARBA" id="ARBA00022840"/>
    </source>
</evidence>
<comment type="similarity">
    <text evidence="2 12">Belongs to the class-I aminoacyl-tRNA synthetase family.</text>
</comment>
<dbReference type="Pfam" id="PF01406">
    <property type="entry name" value="tRNA-synt_1e"/>
    <property type="match status" value="1"/>
</dbReference>
<dbReference type="Proteomes" id="UP001596492">
    <property type="component" value="Unassembled WGS sequence"/>
</dbReference>
<dbReference type="PANTHER" id="PTHR10890:SF3">
    <property type="entry name" value="CYSTEINE--TRNA LIGASE, CYTOPLASMIC"/>
    <property type="match status" value="1"/>
</dbReference>
<dbReference type="GO" id="GO:0004817">
    <property type="term" value="F:cysteine-tRNA ligase activity"/>
    <property type="evidence" value="ECO:0007669"/>
    <property type="project" value="UniProtKB-EC"/>
</dbReference>
<organism evidence="14 15">
    <name type="scientific">Hirschia litorea</name>
    <dbReference type="NCBI Taxonomy" id="1199156"/>
    <lineage>
        <taxon>Bacteria</taxon>
        <taxon>Pseudomonadati</taxon>
        <taxon>Pseudomonadota</taxon>
        <taxon>Alphaproteobacteria</taxon>
        <taxon>Hyphomonadales</taxon>
        <taxon>Hyphomonadaceae</taxon>
        <taxon>Hirschia</taxon>
    </lineage>
</organism>
<proteinExistence type="inferred from homology"/>
<dbReference type="InterPro" id="IPR014729">
    <property type="entry name" value="Rossmann-like_a/b/a_fold"/>
</dbReference>
<dbReference type="SUPFAM" id="SSF52374">
    <property type="entry name" value="Nucleotidylyl transferase"/>
    <property type="match status" value="1"/>
</dbReference>
<comment type="cofactor">
    <cofactor evidence="12">
        <name>Zn(2+)</name>
        <dbReference type="ChEBI" id="CHEBI:29105"/>
    </cofactor>
    <text evidence="12">Binds 1 zinc ion per subunit.</text>
</comment>
<evidence type="ECO:0000259" key="13">
    <source>
        <dbReference type="SMART" id="SM00840"/>
    </source>
</evidence>
<feature type="domain" description="Cysteinyl-tRNA synthetase class Ia DALR" evidence="13">
    <location>
        <begin position="343"/>
        <end position="405"/>
    </location>
</feature>
<dbReference type="EC" id="6.1.1.16" evidence="12"/>
<evidence type="ECO:0000256" key="12">
    <source>
        <dbReference type="HAMAP-Rule" id="MF_00041"/>
    </source>
</evidence>
<dbReference type="SMART" id="SM00840">
    <property type="entry name" value="DALR_2"/>
    <property type="match status" value="1"/>
</dbReference>
<dbReference type="Pfam" id="PF09190">
    <property type="entry name" value="DALR_2"/>
    <property type="match status" value="1"/>
</dbReference>
<sequence length="461" mass="51794">MEIKLTNSLTRKKEVFVPQDEKRVTMYVCGPTVYSYAHIGNFRPPVAFDVLYRLLRSRYGDEAVLYASNLTDVDDKIIAASNETGEPISAITEKYTEAYLEDSAALNILEPNFRPTAVSHIPQMIKMMEKLERKKYAYRTKSGLWFHVKSMDEYGKLSGRNLDDMLAGSRVDTSDEKRDQADFALWKVAKPGEPEDAIWDSPWGRGRPGWHIECSAMIAAVLGKTIDIHGGGIDLQFPHHENEIAQSECAHGEPMANYWLHNGFLDIESEKMSKSIGNVKLPHEMLKTTHGEVLRMALLSAQYRQPLDWTQALLDQCKATLDRAYGALRRVWDFADLEVEDIGVLEALCDDLNTPQALAEMSRLSGEANRAADAGDQEAMAQARADLIFAGDMLGLLQLTPEEWEKGDDSDDAARIDALVQARLDARANKDWAEADRIRDELAAQGIEIMDKAQASTWRRV</sequence>
<feature type="binding site" evidence="12">
    <location>
        <position position="214"/>
    </location>
    <ligand>
        <name>Zn(2+)</name>
        <dbReference type="ChEBI" id="CHEBI:29105"/>
    </ligand>
</feature>
<comment type="subcellular location">
    <subcellularLocation>
        <location evidence="1 12">Cytoplasm</location>
    </subcellularLocation>
</comment>
<protein>
    <recommendedName>
        <fullName evidence="12">Cysteine--tRNA ligase</fullName>
        <ecNumber evidence="12">6.1.1.16</ecNumber>
    </recommendedName>
    <alternativeName>
        <fullName evidence="12">Cysteinyl-tRNA synthetase</fullName>
        <shortName evidence="12">CysRS</shortName>
    </alternativeName>
</protein>
<dbReference type="InterPro" id="IPR032678">
    <property type="entry name" value="tRNA-synt_1_cat_dom"/>
</dbReference>
<reference evidence="15" key="1">
    <citation type="journal article" date="2019" name="Int. J. Syst. Evol. Microbiol.">
        <title>The Global Catalogue of Microorganisms (GCM) 10K type strain sequencing project: providing services to taxonomists for standard genome sequencing and annotation.</title>
        <authorList>
            <consortium name="The Broad Institute Genomics Platform"/>
            <consortium name="The Broad Institute Genome Sequencing Center for Infectious Disease"/>
            <person name="Wu L."/>
            <person name="Ma J."/>
        </authorList>
    </citation>
    <scope>NUCLEOTIDE SEQUENCE [LARGE SCALE GENOMIC DNA]</scope>
    <source>
        <strain evidence="15">CCUG 51308</strain>
    </source>
</reference>
<dbReference type="Gene3D" id="1.20.120.1910">
    <property type="entry name" value="Cysteine-tRNA ligase, C-terminal anti-codon recognition domain"/>
    <property type="match status" value="1"/>
</dbReference>
<dbReference type="InterPro" id="IPR015803">
    <property type="entry name" value="Cys-tRNA-ligase"/>
</dbReference>
<dbReference type="SUPFAM" id="SSF47323">
    <property type="entry name" value="Anticodon-binding domain of a subclass of class I aminoacyl-tRNA synthetases"/>
    <property type="match status" value="1"/>
</dbReference>
<accession>A0ABW2ILA5</accession>
<keyword evidence="8 12" id="KW-0862">Zinc</keyword>